<dbReference type="PROSITE" id="PS50216">
    <property type="entry name" value="DHHC"/>
    <property type="match status" value="1"/>
</dbReference>
<evidence type="ECO:0000256" key="3">
    <source>
        <dbReference type="ARBA" id="ARBA00004347"/>
    </source>
</evidence>
<feature type="domain" description="AP complex mu/sigma subunit" evidence="18">
    <location>
        <begin position="448"/>
        <end position="586"/>
    </location>
</feature>
<gene>
    <name evidence="20" type="ORF">WR25_19657</name>
</gene>
<proteinExistence type="inferred from homology"/>
<keyword evidence="9" id="KW-0931">ER-Golgi transport</keyword>
<reference evidence="20 21" key="1">
    <citation type="journal article" date="2017" name="Curr. Biol.">
        <title>Genome architecture and evolution of a unichromosomal asexual nematode.</title>
        <authorList>
            <person name="Fradin H."/>
            <person name="Zegar C."/>
            <person name="Gutwein M."/>
            <person name="Lucas J."/>
            <person name="Kovtun M."/>
            <person name="Corcoran D."/>
            <person name="Baugh L.R."/>
            <person name="Kiontke K."/>
            <person name="Gunsalus K."/>
            <person name="Fitch D.H."/>
            <person name="Piano F."/>
        </authorList>
    </citation>
    <scope>NUCLEOTIDE SEQUENCE [LARGE SCALE GENOMIC DNA]</scope>
    <source>
        <strain evidence="20">PF1309</strain>
    </source>
</reference>
<keyword evidence="8 17" id="KW-0812">Transmembrane</keyword>
<dbReference type="Pfam" id="PF01217">
    <property type="entry name" value="Clat_adaptor_s"/>
    <property type="match status" value="1"/>
</dbReference>
<dbReference type="AlphaFoldDB" id="A0A2A2LUC0"/>
<organism evidence="20 21">
    <name type="scientific">Diploscapter pachys</name>
    <dbReference type="NCBI Taxonomy" id="2018661"/>
    <lineage>
        <taxon>Eukaryota</taxon>
        <taxon>Metazoa</taxon>
        <taxon>Ecdysozoa</taxon>
        <taxon>Nematoda</taxon>
        <taxon>Chromadorea</taxon>
        <taxon>Rhabditida</taxon>
        <taxon>Rhabditina</taxon>
        <taxon>Rhabditomorpha</taxon>
        <taxon>Rhabditoidea</taxon>
        <taxon>Rhabditidae</taxon>
        <taxon>Diploscapter</taxon>
    </lineage>
</organism>
<sequence>MHIPGMFVSAWEEDNTGIEAKNLEDPIETFLTAAEEGSGEKVRELLESDPSLIKASDRDGYTALHRAAYNNHLPVVDYLLTHGADPEARTADGWTALMSAANWANFEVIGRLLSHGVDPNARSNGNVTALHLAINSQTEDAENVFHSVRYLLQAPGIDASVVSGSGDTPLSLARRSYEKVYYLLKEHLDRFTSSVPSIHDVVFVQFRRVARVARARDDGVALCNDAETVENGDSESTAIPILNHRRKDAKFCMECNHEAPIRSHHCPLCKMCVLRKDHHCFVTGGCVGLGNQRYFLTFLFWCCVGLLLAVPIMWSYMNATVAPWYPLGFFYYAGPIALIRWALGYSTFGSFCLASLFSFAIGGLCSALGFFGMNVFYTCYGYTMYEYHSAPIREAFDGDGNSLGERFRLVFGKNWLLNFIVPQIWNQPLLTQQIANNLFRDNTSIYNVKGIVILDQDGNRVIAKYYDKKMFGTVKEQKAFEKSMFQKTQRNTSAEILLLDGVTCLYRSNVDLYIYVLGSNRENELILESLLNCVYDSISTVLRKVVEKKALIDNMDTIILILDEVCDEGVVMETDVQAVVSRCALRGDEISLTDQSFSQVGMSFFTSAQERVKWSLLK</sequence>
<dbReference type="Gene3D" id="1.25.40.20">
    <property type="entry name" value="Ankyrin repeat-containing domain"/>
    <property type="match status" value="1"/>
</dbReference>
<dbReference type="Proteomes" id="UP000218231">
    <property type="component" value="Unassembled WGS sequence"/>
</dbReference>
<accession>A0A2A2LUC0</accession>
<keyword evidence="6" id="KW-0813">Transport</keyword>
<dbReference type="GO" id="GO:0000139">
    <property type="term" value="C:Golgi membrane"/>
    <property type="evidence" value="ECO:0007669"/>
    <property type="project" value="UniProtKB-SubCell"/>
</dbReference>
<evidence type="ECO:0000256" key="1">
    <source>
        <dbReference type="ARBA" id="ARBA00004141"/>
    </source>
</evidence>
<keyword evidence="14" id="KW-0968">Cytoplasmic vesicle</keyword>
<dbReference type="PROSITE" id="PS50297">
    <property type="entry name" value="ANK_REP_REGION"/>
    <property type="match status" value="2"/>
</dbReference>
<protein>
    <recommendedName>
        <fullName evidence="17">Palmitoyltransferase</fullName>
        <ecNumber evidence="17">2.3.1.225</ecNumber>
    </recommendedName>
</protein>
<evidence type="ECO:0000256" key="2">
    <source>
        <dbReference type="ARBA" id="ARBA00004255"/>
    </source>
</evidence>
<evidence type="ECO:0000256" key="11">
    <source>
        <dbReference type="ARBA" id="ARBA00022989"/>
    </source>
</evidence>
<dbReference type="FunFam" id="3.30.450.60:FF:000013">
    <property type="entry name" value="Coatomer subunit zeta"/>
    <property type="match status" value="1"/>
</dbReference>
<keyword evidence="11 17" id="KW-1133">Transmembrane helix</keyword>
<evidence type="ECO:0000256" key="10">
    <source>
        <dbReference type="ARBA" id="ARBA00022927"/>
    </source>
</evidence>
<dbReference type="EC" id="2.3.1.225" evidence="17"/>
<dbReference type="STRING" id="2018661.A0A2A2LUC0"/>
<dbReference type="OrthoDB" id="10249988at2759"/>
<dbReference type="InterPro" id="IPR039652">
    <property type="entry name" value="Coatomer_zeta"/>
</dbReference>
<dbReference type="Pfam" id="PF12796">
    <property type="entry name" value="Ank_2"/>
    <property type="match status" value="1"/>
</dbReference>
<dbReference type="CDD" id="cd14829">
    <property type="entry name" value="Zeta-COP"/>
    <property type="match status" value="1"/>
</dbReference>
<comment type="similarity">
    <text evidence="17">Belongs to the DHHC palmitoyltransferase family.</text>
</comment>
<dbReference type="InterPro" id="IPR002110">
    <property type="entry name" value="Ankyrin_rpt"/>
</dbReference>
<feature type="repeat" description="ANK" evidence="16">
    <location>
        <begin position="92"/>
        <end position="124"/>
    </location>
</feature>
<dbReference type="GO" id="GO:0019706">
    <property type="term" value="F:protein-cysteine S-palmitoyltransferase activity"/>
    <property type="evidence" value="ECO:0007669"/>
    <property type="project" value="UniProtKB-EC"/>
</dbReference>
<evidence type="ECO:0000256" key="17">
    <source>
        <dbReference type="RuleBase" id="RU079119"/>
    </source>
</evidence>
<keyword evidence="21" id="KW-1185">Reference proteome</keyword>
<comment type="similarity">
    <text evidence="4">Belongs to the adaptor complexes small subunit family.</text>
</comment>
<dbReference type="GO" id="GO:0006890">
    <property type="term" value="P:retrograde vesicle-mediated transport, Golgi to endoplasmic reticulum"/>
    <property type="evidence" value="ECO:0007669"/>
    <property type="project" value="InterPro"/>
</dbReference>
<evidence type="ECO:0000256" key="13">
    <source>
        <dbReference type="ARBA" id="ARBA00023136"/>
    </source>
</evidence>
<evidence type="ECO:0000313" key="21">
    <source>
        <dbReference type="Proteomes" id="UP000218231"/>
    </source>
</evidence>
<comment type="subunit">
    <text evidence="5">Oligomeric complex that consists of at least the alpha, beta, beta', gamma, delta, epsilon and zeta subunits.</text>
</comment>
<dbReference type="GO" id="GO:0006891">
    <property type="term" value="P:intra-Golgi vesicle-mediated transport"/>
    <property type="evidence" value="ECO:0007669"/>
    <property type="project" value="TreeGrafter"/>
</dbReference>
<dbReference type="GO" id="GO:0030126">
    <property type="term" value="C:COPI vesicle coat"/>
    <property type="evidence" value="ECO:0007669"/>
    <property type="project" value="InterPro"/>
</dbReference>
<dbReference type="GO" id="GO:0006886">
    <property type="term" value="P:intracellular protein transport"/>
    <property type="evidence" value="ECO:0007669"/>
    <property type="project" value="TreeGrafter"/>
</dbReference>
<keyword evidence="10" id="KW-0653">Protein transport</keyword>
<evidence type="ECO:0000256" key="8">
    <source>
        <dbReference type="ARBA" id="ARBA00022692"/>
    </source>
</evidence>
<evidence type="ECO:0000256" key="15">
    <source>
        <dbReference type="ARBA" id="ARBA00045555"/>
    </source>
</evidence>
<evidence type="ECO:0000256" key="9">
    <source>
        <dbReference type="ARBA" id="ARBA00022892"/>
    </source>
</evidence>
<comment type="catalytic activity">
    <reaction evidence="17">
        <text>L-cysteinyl-[protein] + hexadecanoyl-CoA = S-hexadecanoyl-L-cysteinyl-[protein] + CoA</text>
        <dbReference type="Rhea" id="RHEA:36683"/>
        <dbReference type="Rhea" id="RHEA-COMP:10131"/>
        <dbReference type="Rhea" id="RHEA-COMP:11032"/>
        <dbReference type="ChEBI" id="CHEBI:29950"/>
        <dbReference type="ChEBI" id="CHEBI:57287"/>
        <dbReference type="ChEBI" id="CHEBI:57379"/>
        <dbReference type="ChEBI" id="CHEBI:74151"/>
        <dbReference type="EC" id="2.3.1.225"/>
    </reaction>
</comment>
<name>A0A2A2LUC0_9BILA</name>
<evidence type="ECO:0000256" key="12">
    <source>
        <dbReference type="ARBA" id="ARBA00023034"/>
    </source>
</evidence>
<feature type="domain" description="Palmitoyltransferase DHHC" evidence="19">
    <location>
        <begin position="247"/>
        <end position="388"/>
    </location>
</feature>
<keyword evidence="7" id="KW-0963">Cytoplasm</keyword>
<dbReference type="InterPro" id="IPR011012">
    <property type="entry name" value="Longin-like_dom_sf"/>
</dbReference>
<dbReference type="SUPFAM" id="SSF48403">
    <property type="entry name" value="Ankyrin repeat"/>
    <property type="match status" value="1"/>
</dbReference>
<evidence type="ECO:0000259" key="19">
    <source>
        <dbReference type="Pfam" id="PF01529"/>
    </source>
</evidence>
<feature type="repeat" description="ANK" evidence="16">
    <location>
        <begin position="59"/>
        <end position="91"/>
    </location>
</feature>
<keyword evidence="17" id="KW-0808">Transferase</keyword>
<feature type="transmembrane region" description="Helical" evidence="17">
    <location>
        <begin position="298"/>
        <end position="317"/>
    </location>
</feature>
<dbReference type="PANTHER" id="PTHR11043:SF0">
    <property type="entry name" value="COATOMER SUBUNIT ZETA"/>
    <property type="match status" value="1"/>
</dbReference>
<dbReference type="PANTHER" id="PTHR11043">
    <property type="entry name" value="ZETA-COAT PROTEIN"/>
    <property type="match status" value="1"/>
</dbReference>
<dbReference type="InterPro" id="IPR022775">
    <property type="entry name" value="AP_mu_sigma_su"/>
</dbReference>
<dbReference type="SMART" id="SM00248">
    <property type="entry name" value="ANK"/>
    <property type="match status" value="3"/>
</dbReference>
<keyword evidence="12" id="KW-0333">Golgi apparatus</keyword>
<comment type="caution">
    <text evidence="20">The sequence shown here is derived from an EMBL/GenBank/DDBJ whole genome shotgun (WGS) entry which is preliminary data.</text>
</comment>
<keyword evidence="16" id="KW-0040">ANK repeat</keyword>
<dbReference type="PRINTS" id="PR01415">
    <property type="entry name" value="ANKYRIN"/>
</dbReference>
<comment type="domain">
    <text evidence="17">The DHHC domain is required for palmitoyltransferase activity.</text>
</comment>
<dbReference type="InterPro" id="IPR036770">
    <property type="entry name" value="Ankyrin_rpt-contain_sf"/>
</dbReference>
<keyword evidence="13 17" id="KW-0472">Membrane</keyword>
<dbReference type="InterPro" id="IPR001594">
    <property type="entry name" value="Palmitoyltrfase_DHHC"/>
</dbReference>
<comment type="function">
    <text evidence="15">The coatomer is a cytosolic protein complex that binds to dilysine motifs and reversibly associates with Golgi non-clathrin-coated vesicles, which further mediate biosynthetic protein transport from the ER, via the Golgi up to the trans Golgi network. Coatomer complex is required for budding from Golgi membranes, and is essential for the retrograde Golgi-to-ER transport of dilysine-tagged proteins. The zeta subunit may be involved in regulating the coat assembly and, hence, the rate of biosynthetic protein transport due to its association-dissociation properties with the coatomer complex.</text>
</comment>
<evidence type="ECO:0000256" key="7">
    <source>
        <dbReference type="ARBA" id="ARBA00022490"/>
    </source>
</evidence>
<evidence type="ECO:0000256" key="14">
    <source>
        <dbReference type="ARBA" id="ARBA00023329"/>
    </source>
</evidence>
<dbReference type="EMBL" id="LIAE01006435">
    <property type="protein sequence ID" value="PAV89615.1"/>
    <property type="molecule type" value="Genomic_DNA"/>
</dbReference>
<feature type="transmembrane region" description="Helical" evidence="17">
    <location>
        <begin position="350"/>
        <end position="377"/>
    </location>
</feature>
<dbReference type="PROSITE" id="PS50088">
    <property type="entry name" value="ANK_REPEAT"/>
    <property type="match status" value="2"/>
</dbReference>
<keyword evidence="17" id="KW-0012">Acyltransferase</keyword>
<evidence type="ECO:0000256" key="4">
    <source>
        <dbReference type="ARBA" id="ARBA00006972"/>
    </source>
</evidence>
<evidence type="ECO:0000256" key="16">
    <source>
        <dbReference type="PROSITE-ProRule" id="PRU00023"/>
    </source>
</evidence>
<evidence type="ECO:0000313" key="20">
    <source>
        <dbReference type="EMBL" id="PAV89615.1"/>
    </source>
</evidence>
<dbReference type="Pfam" id="PF01529">
    <property type="entry name" value="DHHC"/>
    <property type="match status" value="1"/>
</dbReference>
<comment type="subcellular location">
    <subcellularLocation>
        <location evidence="3">Cytoplasmic vesicle</location>
        <location evidence="3">COPI-coated vesicle membrane</location>
        <topology evidence="3">Peripheral membrane protein</topology>
        <orientation evidence="3">Cytoplasmic side</orientation>
    </subcellularLocation>
    <subcellularLocation>
        <location evidence="2">Golgi apparatus membrane</location>
        <topology evidence="2">Peripheral membrane protein</topology>
        <orientation evidence="2">Cytoplasmic side</orientation>
    </subcellularLocation>
    <subcellularLocation>
        <location evidence="1">Membrane</location>
        <topology evidence="1">Multi-pass membrane protein</topology>
    </subcellularLocation>
</comment>
<evidence type="ECO:0000259" key="18">
    <source>
        <dbReference type="Pfam" id="PF01217"/>
    </source>
</evidence>
<dbReference type="Gene3D" id="3.30.450.60">
    <property type="match status" value="1"/>
</dbReference>
<dbReference type="SUPFAM" id="SSF64356">
    <property type="entry name" value="SNARE-like"/>
    <property type="match status" value="1"/>
</dbReference>
<evidence type="ECO:0000256" key="5">
    <source>
        <dbReference type="ARBA" id="ARBA00011775"/>
    </source>
</evidence>
<feature type="transmembrane region" description="Helical" evidence="17">
    <location>
        <begin position="323"/>
        <end position="343"/>
    </location>
</feature>
<evidence type="ECO:0000256" key="6">
    <source>
        <dbReference type="ARBA" id="ARBA00022448"/>
    </source>
</evidence>